<evidence type="ECO:0000259" key="1">
    <source>
        <dbReference type="Pfam" id="PF06452"/>
    </source>
</evidence>
<dbReference type="EMBL" id="AP018694">
    <property type="protein sequence ID" value="BBE18788.1"/>
    <property type="molecule type" value="Genomic_DNA"/>
</dbReference>
<feature type="domain" description="DUF5916" evidence="2">
    <location>
        <begin position="223"/>
        <end position="865"/>
    </location>
</feature>
<dbReference type="CDD" id="cd09618">
    <property type="entry name" value="CBM9_like_2"/>
    <property type="match status" value="1"/>
</dbReference>
<dbReference type="Pfam" id="PF06452">
    <property type="entry name" value="CBM9_1"/>
    <property type="match status" value="1"/>
</dbReference>
<gene>
    <name evidence="3" type="ORF">AQPE_2956</name>
</gene>
<feature type="domain" description="Carbohydrate-binding" evidence="1">
    <location>
        <begin position="29"/>
        <end position="183"/>
    </location>
</feature>
<reference evidence="3" key="1">
    <citation type="journal article" date="2020" name="Int. J. Syst. Evol. Microbiol.">
        <title>Aquipluma nitroreducens gen. nov. sp. nov., a novel facultatively anaerobic bacterium isolated from a freshwater lake.</title>
        <authorList>
            <person name="Watanabe M."/>
            <person name="Kojima H."/>
            <person name="Fukui M."/>
        </authorList>
    </citation>
    <scope>NUCLEOTIDE SEQUENCE</scope>
    <source>
        <strain evidence="3">MeG22</strain>
    </source>
</reference>
<organism evidence="3 4">
    <name type="scientific">Aquipluma nitroreducens</name>
    <dbReference type="NCBI Taxonomy" id="2010828"/>
    <lineage>
        <taxon>Bacteria</taxon>
        <taxon>Pseudomonadati</taxon>
        <taxon>Bacteroidota</taxon>
        <taxon>Bacteroidia</taxon>
        <taxon>Marinilabiliales</taxon>
        <taxon>Prolixibacteraceae</taxon>
        <taxon>Aquipluma</taxon>
    </lineage>
</organism>
<sequence length="868" mass="99448">MIIFFFDSYSQTIEKKTYQTFFTKSAPEIDGMENDSCWNEVEWSGDFIQTQPAENKPPSQQTKFKILYDDNNLYVFIRALDTEPKKISRLISRRDNFDGDMVSFMVDSYYDQQTAFSFTATAAGAKGDEAVTEDGNNWDESWNPVWYLKTAIDDKGWSAEMKIPLSQLRFGKKEEHVWGIQVMRHIFRLEERSTWQYIPKGSPGQIHLYGELHGINSIKPKRKIELLPYTVARMERFKKEEGNPFLDGKKSAMSYGLDGKAAITNDLTLDFSINPDFGQVEADPSEVNLSAFESYFSERRPFFVEGKNIYQFQPSNSIVIHNMGADNLFYSRRIGRSPHNSPDLADNEYADVPESSTILGAMKLSGKTKKGLSIGVLESVTANENALIDNAGVRRKESVEPLTNYFVGRLQKDFDKGETVLGGIITAVNRDITNPALNYLPTAAYTGGIDFSHKWKERTWYVTGNAEFSYLKGKEEAILNAQQSSARYFQRPDASYVSVDSSRTSLAGYGGTFKLGRSSKKRLQFETSLTVRSPGLEFNDIGYMRYSDVIHHGSWAAYYIRNPFSIFNNFYLNTNYWMYWNFSGKLLSTFVNTNFYSQFKNRWQINGNFTRIGENTSTNLLRGGPSFIQPGGEEMNLNISTDQSKKFSFNIGSYQGFGDVNSYRNQEYWMGFNAKPTNALSISISPSYGITNSELQYVSTTKMGNDPRYIFARLDQKTASFTFRLNYTFTPELSLEYYGQPFISAGKYSDFKRTTNTKANRFKDRYRIFSGNEIGFRSVNNDYAIDEDHDGSTDYSFDNPDFNFRQFRSNLVVRWEYLPGSTLFLVWSQGRTSSAEDGSFAYGKDMKDLFGIQPHNVFLIKFSYWFSL</sequence>
<dbReference type="Gene3D" id="2.60.40.1190">
    <property type="match status" value="1"/>
</dbReference>
<dbReference type="GO" id="GO:0030246">
    <property type="term" value="F:carbohydrate binding"/>
    <property type="evidence" value="ECO:0007669"/>
    <property type="project" value="InterPro"/>
</dbReference>
<accession>A0A5K7SB33</accession>
<dbReference type="SUPFAM" id="SSF49344">
    <property type="entry name" value="CBD9-like"/>
    <property type="match status" value="1"/>
</dbReference>
<protein>
    <submittedName>
        <fullName evidence="3">Uncharacterized protein</fullName>
    </submittedName>
</protein>
<evidence type="ECO:0000313" key="4">
    <source>
        <dbReference type="Proteomes" id="UP001193389"/>
    </source>
</evidence>
<dbReference type="GO" id="GO:0016052">
    <property type="term" value="P:carbohydrate catabolic process"/>
    <property type="evidence" value="ECO:0007669"/>
    <property type="project" value="InterPro"/>
</dbReference>
<dbReference type="GO" id="GO:0004553">
    <property type="term" value="F:hydrolase activity, hydrolyzing O-glycosyl compounds"/>
    <property type="evidence" value="ECO:0007669"/>
    <property type="project" value="InterPro"/>
</dbReference>
<name>A0A5K7SB33_9BACT</name>
<proteinExistence type="predicted"/>
<evidence type="ECO:0000259" key="2">
    <source>
        <dbReference type="Pfam" id="PF19313"/>
    </source>
</evidence>
<evidence type="ECO:0000313" key="3">
    <source>
        <dbReference type="EMBL" id="BBE18788.1"/>
    </source>
</evidence>
<dbReference type="KEGG" id="anf:AQPE_2956"/>
<dbReference type="InterPro" id="IPR045670">
    <property type="entry name" value="DUF5916"/>
</dbReference>
<dbReference type="Pfam" id="PF19313">
    <property type="entry name" value="DUF5916"/>
    <property type="match status" value="1"/>
</dbReference>
<dbReference type="AlphaFoldDB" id="A0A5K7SB33"/>
<dbReference type="InterPro" id="IPR010502">
    <property type="entry name" value="Carb-bd_dom_fam9"/>
</dbReference>
<dbReference type="Proteomes" id="UP001193389">
    <property type="component" value="Chromosome"/>
</dbReference>
<keyword evidence="4" id="KW-1185">Reference proteome</keyword>